<dbReference type="GO" id="GO:0030313">
    <property type="term" value="C:cell envelope"/>
    <property type="evidence" value="ECO:0007669"/>
    <property type="project" value="UniProtKB-SubCell"/>
</dbReference>
<dbReference type="Proteomes" id="UP000583101">
    <property type="component" value="Unassembled WGS sequence"/>
</dbReference>
<accession>A0A4Y8AK79</accession>
<organism evidence="8 9">
    <name type="scientific">Mucilaginibacter phyllosphaerae</name>
    <dbReference type="NCBI Taxonomy" id="1812349"/>
    <lineage>
        <taxon>Bacteria</taxon>
        <taxon>Pseudomonadati</taxon>
        <taxon>Bacteroidota</taxon>
        <taxon>Sphingobacteriia</taxon>
        <taxon>Sphingobacteriales</taxon>
        <taxon>Sphingobacteriaceae</taxon>
        <taxon>Mucilaginibacter</taxon>
    </lineage>
</organism>
<dbReference type="Pfam" id="PF08534">
    <property type="entry name" value="Redoxin"/>
    <property type="match status" value="1"/>
</dbReference>
<dbReference type="InterPro" id="IPR050553">
    <property type="entry name" value="Thioredoxin_ResA/DsbE_sf"/>
</dbReference>
<evidence type="ECO:0000256" key="5">
    <source>
        <dbReference type="SAM" id="SignalP"/>
    </source>
</evidence>
<feature type="chain" id="PRO_5044616747" evidence="5">
    <location>
        <begin position="23"/>
        <end position="495"/>
    </location>
</feature>
<evidence type="ECO:0000313" key="9">
    <source>
        <dbReference type="Proteomes" id="UP000297248"/>
    </source>
</evidence>
<gene>
    <name evidence="8" type="ORF">E2R65_04395</name>
    <name evidence="7" type="ORF">GGR35_000110</name>
</gene>
<dbReference type="GO" id="GO:0016853">
    <property type="term" value="F:isomerase activity"/>
    <property type="evidence" value="ECO:0007669"/>
    <property type="project" value="UniProtKB-KW"/>
</dbReference>
<reference evidence="7 10" key="3">
    <citation type="submission" date="2020-08" db="EMBL/GenBank/DDBJ databases">
        <title>Genomic Encyclopedia of Type Strains, Phase IV (KMG-IV): sequencing the most valuable type-strain genomes for metagenomic binning, comparative biology and taxonomic classification.</title>
        <authorList>
            <person name="Goeker M."/>
        </authorList>
    </citation>
    <scope>NUCLEOTIDE SEQUENCE [LARGE SCALE GENOMIC DNA]</scope>
    <source>
        <strain evidence="7 10">DSM 100995</strain>
    </source>
</reference>
<evidence type="ECO:0000256" key="4">
    <source>
        <dbReference type="ARBA" id="ARBA00023284"/>
    </source>
</evidence>
<dbReference type="PROSITE" id="PS51352">
    <property type="entry name" value="THIOREDOXIN_2"/>
    <property type="match status" value="1"/>
</dbReference>
<evidence type="ECO:0000313" key="7">
    <source>
        <dbReference type="EMBL" id="MBB3967524.1"/>
    </source>
</evidence>
<dbReference type="CDD" id="cd02966">
    <property type="entry name" value="TlpA_like_family"/>
    <property type="match status" value="1"/>
</dbReference>
<feature type="domain" description="Thioredoxin" evidence="6">
    <location>
        <begin position="354"/>
        <end position="495"/>
    </location>
</feature>
<keyword evidence="7" id="KW-0413">Isomerase</keyword>
<dbReference type="AlphaFoldDB" id="A0A4Y8AK79"/>
<dbReference type="Proteomes" id="UP000297248">
    <property type="component" value="Unassembled WGS sequence"/>
</dbReference>
<dbReference type="EMBL" id="JACIEG010000001">
    <property type="protein sequence ID" value="MBB3967524.1"/>
    <property type="molecule type" value="Genomic_DNA"/>
</dbReference>
<feature type="signal peptide" evidence="5">
    <location>
        <begin position="1"/>
        <end position="22"/>
    </location>
</feature>
<proteinExistence type="predicted"/>
<comment type="subcellular location">
    <subcellularLocation>
        <location evidence="1">Cell envelope</location>
    </subcellularLocation>
</comment>
<dbReference type="PANTHER" id="PTHR42852:SF6">
    <property type="entry name" value="THIOL:DISULFIDE INTERCHANGE PROTEIN DSBE"/>
    <property type="match status" value="1"/>
</dbReference>
<reference evidence="8 9" key="1">
    <citation type="journal article" date="2016" name="Int. J. Syst. Evol. Microbiol.">
        <title>Proposal of Mucilaginibacter phyllosphaerae sp. nov. isolated from the phyllosphere of Galium album.</title>
        <authorList>
            <person name="Aydogan E.L."/>
            <person name="Busse H.J."/>
            <person name="Moser G."/>
            <person name="Muller C."/>
            <person name="Kampfer P."/>
            <person name="Glaeser S.P."/>
        </authorList>
    </citation>
    <scope>NUCLEOTIDE SEQUENCE [LARGE SCALE GENOMIC DNA]</scope>
    <source>
        <strain evidence="8 9">PP-F2FG21</strain>
    </source>
</reference>
<dbReference type="GO" id="GO:0017004">
    <property type="term" value="P:cytochrome complex assembly"/>
    <property type="evidence" value="ECO:0007669"/>
    <property type="project" value="UniProtKB-KW"/>
</dbReference>
<dbReference type="OrthoDB" id="1098640at2"/>
<dbReference type="RefSeq" id="WP_134335245.1">
    <property type="nucleotide sequence ID" value="NZ_BMCZ01000007.1"/>
</dbReference>
<dbReference type="Gene3D" id="3.40.30.10">
    <property type="entry name" value="Glutaredoxin"/>
    <property type="match status" value="1"/>
</dbReference>
<comment type="caution">
    <text evidence="8">The sequence shown here is derived from an EMBL/GenBank/DDBJ whole genome shotgun (WGS) entry which is preliminary data.</text>
</comment>
<name>A0A4Y8AK79_9SPHI</name>
<dbReference type="InterPro" id="IPR013766">
    <property type="entry name" value="Thioredoxin_domain"/>
</dbReference>
<evidence type="ECO:0000313" key="8">
    <source>
        <dbReference type="EMBL" id="TEW69414.1"/>
    </source>
</evidence>
<evidence type="ECO:0000256" key="2">
    <source>
        <dbReference type="ARBA" id="ARBA00022748"/>
    </source>
</evidence>
<evidence type="ECO:0000256" key="3">
    <source>
        <dbReference type="ARBA" id="ARBA00023157"/>
    </source>
</evidence>
<protein>
    <submittedName>
        <fullName evidence="7">Thiol-disulfide isomerase/thioredoxin</fullName>
    </submittedName>
    <submittedName>
        <fullName evidence="8">TlpA family protein disulfide reductase</fullName>
    </submittedName>
</protein>
<keyword evidence="5" id="KW-0732">Signal</keyword>
<keyword evidence="3" id="KW-1015">Disulfide bond</keyword>
<evidence type="ECO:0000313" key="10">
    <source>
        <dbReference type="Proteomes" id="UP000583101"/>
    </source>
</evidence>
<dbReference type="PANTHER" id="PTHR42852">
    <property type="entry name" value="THIOL:DISULFIDE INTERCHANGE PROTEIN DSBE"/>
    <property type="match status" value="1"/>
</dbReference>
<dbReference type="InterPro" id="IPR036249">
    <property type="entry name" value="Thioredoxin-like_sf"/>
</dbReference>
<dbReference type="EMBL" id="SNQG01000001">
    <property type="protein sequence ID" value="TEW69414.1"/>
    <property type="molecule type" value="Genomic_DNA"/>
</dbReference>
<keyword evidence="4" id="KW-0676">Redox-active center</keyword>
<reference evidence="8" key="2">
    <citation type="submission" date="2019-03" db="EMBL/GenBank/DDBJ databases">
        <authorList>
            <person name="Yan Y.-Q."/>
            <person name="Du Z.-J."/>
        </authorList>
    </citation>
    <scope>NUCLEOTIDE SEQUENCE</scope>
    <source>
        <strain evidence="8">PP-F2FG21</strain>
    </source>
</reference>
<evidence type="ECO:0000259" key="6">
    <source>
        <dbReference type="PROSITE" id="PS51352"/>
    </source>
</evidence>
<keyword evidence="2" id="KW-0201">Cytochrome c-type biogenesis</keyword>
<dbReference type="SUPFAM" id="SSF52833">
    <property type="entry name" value="Thioredoxin-like"/>
    <property type="match status" value="1"/>
</dbReference>
<sequence length="495" mass="56931">MMTKFKITLFLLVFCFTILAFAQKPVTVVFRYNPDSLKKDSFYLSLKRPFDLQSFGQYHDYPEKVVSVSHHKNYTETICQYNVTDTTCAYLSTGFGYKTFIISGDTLMVNINSNDKPAVKIQGKYARPWFHDISIEGKNRFTYALFDSLANVGGVLGWSGDVAYSQAKDLPGFCKLVNDRYKVRLLFLEKYSSEHHIANTYVNLAKAEIYASFINNLLRPLFTRGIDLHSYPSPYQGILLTSRFADPSLYFKTSVYGQTAYLHTSSISRQNTGAKPFDDHDLISIYDLIKKSYPDTIKNHLLTVHLSTFLGNPNLIYPSFDSLLTDFKAVCKNNLYIRFLDSSFTVKKSQIFKKYTLEEAMSSRMKDINGSAITVKTVFKSRPVLIICWASWCGPCIREMPFEKKLQEQFKGKVDFIYLSFDKNKGAWEGKSKELNMDLNNYLLTNYFTSDFAKFYQISSLPFYLLYDKQGQKVELNNLRPSEATFADILKKLAN</sequence>
<keyword evidence="10" id="KW-1185">Reference proteome</keyword>
<evidence type="ECO:0000256" key="1">
    <source>
        <dbReference type="ARBA" id="ARBA00004196"/>
    </source>
</evidence>
<dbReference type="InterPro" id="IPR013740">
    <property type="entry name" value="Redoxin"/>
</dbReference>